<evidence type="ECO:0000259" key="2">
    <source>
        <dbReference type="Pfam" id="PF05378"/>
    </source>
</evidence>
<dbReference type="GO" id="GO:0006749">
    <property type="term" value="P:glutathione metabolic process"/>
    <property type="evidence" value="ECO:0007669"/>
    <property type="project" value="TreeGrafter"/>
</dbReference>
<dbReference type="InterPro" id="IPR043129">
    <property type="entry name" value="ATPase_NBD"/>
</dbReference>
<protein>
    <submittedName>
        <fullName evidence="4">Hydantoinase/oxoprolinase family protein</fullName>
    </submittedName>
</protein>
<reference evidence="4 5" key="1">
    <citation type="submission" date="2019-04" db="EMBL/GenBank/DDBJ databases">
        <authorList>
            <person name="Feng G."/>
            <person name="Zhu H."/>
        </authorList>
    </citation>
    <scope>NUCLEOTIDE SEQUENCE [LARGE SCALE GENOMIC DNA]</scope>
    <source>
        <strain evidence="4 5">6HR-1</strain>
    </source>
</reference>
<dbReference type="PANTHER" id="PTHR11365">
    <property type="entry name" value="5-OXOPROLINASE RELATED"/>
    <property type="match status" value="1"/>
</dbReference>
<comment type="caution">
    <text evidence="4">The sequence shown here is derived from an EMBL/GenBank/DDBJ whole genome shotgun (WGS) entry which is preliminary data.</text>
</comment>
<dbReference type="InterPro" id="IPR002821">
    <property type="entry name" value="Hydantoinase_A"/>
</dbReference>
<organism evidence="4 5">
    <name type="scientific">Methylobacterium nonmethylotrophicum</name>
    <dbReference type="NCBI Taxonomy" id="1141884"/>
    <lineage>
        <taxon>Bacteria</taxon>
        <taxon>Pseudomonadati</taxon>
        <taxon>Pseudomonadota</taxon>
        <taxon>Alphaproteobacteria</taxon>
        <taxon>Hyphomicrobiales</taxon>
        <taxon>Methylobacteriaceae</taxon>
        <taxon>Methylobacterium</taxon>
    </lineage>
</organism>
<evidence type="ECO:0000313" key="4">
    <source>
        <dbReference type="EMBL" id="TGD95895.1"/>
    </source>
</evidence>
<accession>A0A4Z0NIT7</accession>
<proteinExistence type="predicted"/>
<evidence type="ECO:0000313" key="5">
    <source>
        <dbReference type="Proteomes" id="UP000297535"/>
    </source>
</evidence>
<gene>
    <name evidence="4" type="ORF">EU555_26200</name>
</gene>
<feature type="domain" description="Acetophenone carboxylase-like C-terminal" evidence="3">
    <location>
        <begin position="508"/>
        <end position="670"/>
    </location>
</feature>
<dbReference type="AlphaFoldDB" id="A0A4Z0NIT7"/>
<dbReference type="Proteomes" id="UP000297535">
    <property type="component" value="Unassembled WGS sequence"/>
</dbReference>
<name>A0A4Z0NIT7_9HYPH</name>
<feature type="domain" description="Hydantoinase A/oxoprolinase" evidence="1">
    <location>
        <begin position="200"/>
        <end position="488"/>
    </location>
</feature>
<dbReference type="PANTHER" id="PTHR11365:SF23">
    <property type="entry name" value="HYPOTHETICAL 5-OXOPROLINASE (EUROFUNG)-RELATED"/>
    <property type="match status" value="1"/>
</dbReference>
<dbReference type="Pfam" id="PF19278">
    <property type="entry name" value="Hydant_A_C"/>
    <property type="match status" value="1"/>
</dbReference>
<evidence type="ECO:0000259" key="1">
    <source>
        <dbReference type="Pfam" id="PF01968"/>
    </source>
</evidence>
<dbReference type="GO" id="GO:0017168">
    <property type="term" value="F:5-oxoprolinase (ATP-hydrolyzing) activity"/>
    <property type="evidence" value="ECO:0007669"/>
    <property type="project" value="TreeGrafter"/>
</dbReference>
<keyword evidence="5" id="KW-1185">Reference proteome</keyword>
<dbReference type="SUPFAM" id="SSF53067">
    <property type="entry name" value="Actin-like ATPase domain"/>
    <property type="match status" value="1"/>
</dbReference>
<evidence type="ECO:0000259" key="3">
    <source>
        <dbReference type="Pfam" id="PF19278"/>
    </source>
</evidence>
<dbReference type="RefSeq" id="WP_135418324.1">
    <property type="nucleotide sequence ID" value="NZ_SRLB01000024.1"/>
</dbReference>
<sequence length="683" mass="72120">MRRVAGIDVGGTFTDLLLTEADSSGVRVRLAKVPTTIRNQAEGVLAAIAAAAVAPADLDLVIHGTTATTNAVLERKTARVGLITTQGFRDVLELGRRTRPKPYGLFGTFEPLIPRELRREVPERVMAEGAVRTPLDEAAVAAAVRDLLAEGCEALVIHFLHAYANPEHELRAGAIAKALWPNAYVTLGHALLSEFREYERGTTASVNAAVQPILDRYVRRLQDDLRAKGFSRDLLVMNGNGGTVPAGLVVEAAAKTVMSGPASGVMAAAATLAQSGLKNAITYDMGGTSTDVALIAGGVPEVSAELTIDYGLPIHLPMVDVHTVGAGGGSIASVNRAGMLQVGPESAGSEPGPIGYGRGGTRPTITDANLVLGRLDPARLTAVRAGVSLDAIREAFARDLAEPLRMSVEEAAEAVIRLGNVHMTGAIRMVSLSRGYDPRDFVLFAFGGAGPLHAVALARELGIPEVLVPARPGLTNALGCLVADLRQDRVRTLNRPLDGLDMADVRAVLEEQAADALAMVAEEQAEIEETTVTFGADMQFRGQTHLIRVALPSPDIDRATLQNLFEAAYFRRFQVRLPEIRAVVVNLVTSVIGRRKPFPLAALIDEAGRTDLAGARLGTRPVYAEGAWHEAAIYAREALPLGAEIAGPAVIQQIDATTVVEPGAVARVDAIGNLRIRAGDISA</sequence>
<dbReference type="Pfam" id="PF01968">
    <property type="entry name" value="Hydantoinase_A"/>
    <property type="match status" value="1"/>
</dbReference>
<dbReference type="EMBL" id="SRLB01000024">
    <property type="protein sequence ID" value="TGD95895.1"/>
    <property type="molecule type" value="Genomic_DNA"/>
</dbReference>
<dbReference type="InterPro" id="IPR008040">
    <property type="entry name" value="Hydant_A_N"/>
</dbReference>
<dbReference type="OrthoDB" id="9759608at2"/>
<dbReference type="InterPro" id="IPR049517">
    <property type="entry name" value="ACX-like_C"/>
</dbReference>
<dbReference type="GO" id="GO:0005829">
    <property type="term" value="C:cytosol"/>
    <property type="evidence" value="ECO:0007669"/>
    <property type="project" value="TreeGrafter"/>
</dbReference>
<dbReference type="Pfam" id="PF05378">
    <property type="entry name" value="Hydant_A_N"/>
    <property type="match status" value="1"/>
</dbReference>
<feature type="domain" description="Hydantoinase/oxoprolinase N-terminal" evidence="2">
    <location>
        <begin position="6"/>
        <end position="178"/>
    </location>
</feature>
<dbReference type="InterPro" id="IPR045079">
    <property type="entry name" value="Oxoprolinase-like"/>
</dbReference>